<proteinExistence type="predicted"/>
<dbReference type="Pfam" id="PF12697">
    <property type="entry name" value="Abhydrolase_6"/>
    <property type="match status" value="1"/>
</dbReference>
<dbReference type="PANTHER" id="PTHR46438:SF11">
    <property type="entry name" value="LIPASE-RELATED"/>
    <property type="match status" value="1"/>
</dbReference>
<evidence type="ECO:0000313" key="2">
    <source>
        <dbReference type="EMBL" id="QDY71597.1"/>
    </source>
</evidence>
<feature type="domain" description="AB hydrolase-1" evidence="1">
    <location>
        <begin position="64"/>
        <end position="307"/>
    </location>
</feature>
<dbReference type="InterPro" id="IPR000073">
    <property type="entry name" value="AB_hydrolase_1"/>
</dbReference>
<sequence length="315" mass="35376">MNALILILLIFALLLAVSFIVEFQRRVPDIPTRPDWLPEDARLDFVMVDGNRLRRVRAGKGPPILLLHTLRTQHDLFAKVLPDLAKDYEVHTIDFPGHGFSAIPDVDYDPDLFIDAARGYLDLMDRNDVTLLGESIGGAVGLLLAAEHNPHLARVVAVNSYDYDKGRGILRGSRLSWLIFSLSRLPVIGGLVWRFRWPQIFARVIESSVYDPTCLDPDLVAQMHRLGNRPGHCRAFISLIRNFPNWENLRQHYPEISVPVVLVYGEHDWSSRKERVAAHDLIPGAEMVTVAGAGHLMSFEKPEAVIATVHGVDHG</sequence>
<dbReference type="SUPFAM" id="SSF53474">
    <property type="entry name" value="alpha/beta-Hydrolases"/>
    <property type="match status" value="1"/>
</dbReference>
<reference evidence="2 3" key="1">
    <citation type="submission" date="2019-07" db="EMBL/GenBank/DDBJ databases">
        <title>Litoreibacter alkalisoli sp. nov., isolated from saline-alkaline soil.</title>
        <authorList>
            <person name="Wang S."/>
            <person name="Xu L."/>
            <person name="Xing Y.-T."/>
            <person name="Sun J.-Q."/>
        </authorList>
    </citation>
    <scope>NUCLEOTIDE SEQUENCE [LARGE SCALE GENOMIC DNA]</scope>
    <source>
        <strain evidence="2 3">LN3S51</strain>
        <plasmid evidence="2 3">unnamed4</plasmid>
    </source>
</reference>
<evidence type="ECO:0000259" key="1">
    <source>
        <dbReference type="Pfam" id="PF12697"/>
    </source>
</evidence>
<dbReference type="KEGG" id="lit:FPZ52_18160"/>
<dbReference type="RefSeq" id="WP_146367011.1">
    <property type="nucleotide sequence ID" value="NZ_CP042265.1"/>
</dbReference>
<dbReference type="InterPro" id="IPR029058">
    <property type="entry name" value="AB_hydrolase_fold"/>
</dbReference>
<dbReference type="EMBL" id="CP042265">
    <property type="protein sequence ID" value="QDY71597.1"/>
    <property type="molecule type" value="Genomic_DNA"/>
</dbReference>
<dbReference type="PANTHER" id="PTHR46438">
    <property type="entry name" value="ALPHA/BETA-HYDROLASES SUPERFAMILY PROTEIN"/>
    <property type="match status" value="1"/>
</dbReference>
<dbReference type="Gene3D" id="3.40.50.1820">
    <property type="entry name" value="alpha/beta hydrolase"/>
    <property type="match status" value="1"/>
</dbReference>
<dbReference type="Proteomes" id="UP000318483">
    <property type="component" value="Plasmid unnamed4"/>
</dbReference>
<dbReference type="AlphaFoldDB" id="A0A5B8JBE0"/>
<dbReference type="GO" id="GO:0016787">
    <property type="term" value="F:hydrolase activity"/>
    <property type="evidence" value="ECO:0007669"/>
    <property type="project" value="UniProtKB-KW"/>
</dbReference>
<keyword evidence="3" id="KW-1185">Reference proteome</keyword>
<organism evidence="2 3">
    <name type="scientific">Qingshengfaniella alkalisoli</name>
    <dbReference type="NCBI Taxonomy" id="2599296"/>
    <lineage>
        <taxon>Bacteria</taxon>
        <taxon>Pseudomonadati</taxon>
        <taxon>Pseudomonadota</taxon>
        <taxon>Alphaproteobacteria</taxon>
        <taxon>Rhodobacterales</taxon>
        <taxon>Paracoccaceae</taxon>
        <taxon>Qingshengfaniella</taxon>
    </lineage>
</organism>
<keyword evidence="2" id="KW-0614">Plasmid</keyword>
<geneLocation type="plasmid" evidence="2 3">
    <name>unnamed4</name>
</geneLocation>
<evidence type="ECO:0000313" key="3">
    <source>
        <dbReference type="Proteomes" id="UP000318483"/>
    </source>
</evidence>
<gene>
    <name evidence="2" type="ORF">FPZ52_18160</name>
</gene>
<dbReference type="OrthoDB" id="9808398at2"/>
<name>A0A5B8JBE0_9RHOB</name>
<accession>A0A5B8JBE0</accession>
<keyword evidence="2" id="KW-0378">Hydrolase</keyword>
<protein>
    <submittedName>
        <fullName evidence="2">Alpha/beta hydrolase</fullName>
    </submittedName>
</protein>